<feature type="domain" description="APS kinase" evidence="2">
    <location>
        <begin position="5"/>
        <end position="152"/>
    </location>
</feature>
<evidence type="ECO:0000256" key="1">
    <source>
        <dbReference type="ARBA" id="ARBA00022679"/>
    </source>
</evidence>
<dbReference type="EMBL" id="CP049075">
    <property type="protein sequence ID" value="QLI06075.1"/>
    <property type="molecule type" value="Genomic_DNA"/>
</dbReference>
<dbReference type="GO" id="GO:0005737">
    <property type="term" value="C:cytoplasm"/>
    <property type="evidence" value="ECO:0007669"/>
    <property type="project" value="TreeGrafter"/>
</dbReference>
<gene>
    <name evidence="3" type="ORF">CINF_1600</name>
</gene>
<dbReference type="GO" id="GO:0004781">
    <property type="term" value="F:sulfate adenylyltransferase (ATP) activity"/>
    <property type="evidence" value="ECO:0007669"/>
    <property type="project" value="TreeGrafter"/>
</dbReference>
<keyword evidence="3" id="KW-0418">Kinase</keyword>
<keyword evidence="1" id="KW-0808">Transferase</keyword>
<dbReference type="GO" id="GO:0016301">
    <property type="term" value="F:kinase activity"/>
    <property type="evidence" value="ECO:0007669"/>
    <property type="project" value="UniProtKB-KW"/>
</dbReference>
<protein>
    <submittedName>
        <fullName evidence="3">Adenylylsulfate kinase</fullName>
    </submittedName>
</protein>
<sequence>MSAPTIISIMGLAGAGKTTTAKALAKELKARGEQVIIIDGDEFRGIFGLGKYDKASRIAYTAQRTALCIGLAKQDFIVINAIISLFNESYELIKDLTSQANIKHKQYYLKCPIDELEKRDQKELYSKAKVGKMRNVVGVDIGFDEPNADLVCDGTACVDENVKKIIKDLGL</sequence>
<dbReference type="GO" id="GO:0010134">
    <property type="term" value="P:sulfate assimilation via adenylyl sulfate reduction"/>
    <property type="evidence" value="ECO:0007669"/>
    <property type="project" value="TreeGrafter"/>
</dbReference>
<dbReference type="GO" id="GO:0019379">
    <property type="term" value="P:sulfate assimilation, phosphoadenylyl sulfate reduction by phosphoadenylyl-sulfate reductase (thioredoxin)"/>
    <property type="evidence" value="ECO:0007669"/>
    <property type="project" value="TreeGrafter"/>
</dbReference>
<dbReference type="InterPro" id="IPR059117">
    <property type="entry name" value="APS_kinase_dom"/>
</dbReference>
<dbReference type="Pfam" id="PF01583">
    <property type="entry name" value="APS_kinase"/>
    <property type="match status" value="1"/>
</dbReference>
<evidence type="ECO:0000259" key="2">
    <source>
        <dbReference type="Pfam" id="PF01583"/>
    </source>
</evidence>
<dbReference type="NCBIfam" id="NF004041">
    <property type="entry name" value="PRK05541.1"/>
    <property type="match status" value="1"/>
</dbReference>
<dbReference type="Gene3D" id="3.40.50.300">
    <property type="entry name" value="P-loop containing nucleotide triphosphate hydrolases"/>
    <property type="match status" value="1"/>
</dbReference>
<dbReference type="InterPro" id="IPR050512">
    <property type="entry name" value="Sulf_AdTrans/APS_kinase"/>
</dbReference>
<evidence type="ECO:0000313" key="3">
    <source>
        <dbReference type="EMBL" id="QLI06075.1"/>
    </source>
</evidence>
<proteinExistence type="predicted"/>
<dbReference type="SUPFAM" id="SSF52540">
    <property type="entry name" value="P-loop containing nucleoside triphosphate hydrolases"/>
    <property type="match status" value="1"/>
</dbReference>
<accession>A0A7H9CLA1</accession>
<dbReference type="Proteomes" id="UP000509414">
    <property type="component" value="Chromosome"/>
</dbReference>
<evidence type="ECO:0000313" key="4">
    <source>
        <dbReference type="Proteomes" id="UP000509414"/>
    </source>
</evidence>
<dbReference type="AlphaFoldDB" id="A0A7H9CLA1"/>
<dbReference type="InterPro" id="IPR027417">
    <property type="entry name" value="P-loop_NTPase"/>
</dbReference>
<dbReference type="PANTHER" id="PTHR42700">
    <property type="entry name" value="SULFATE ADENYLYLTRANSFERASE"/>
    <property type="match status" value="1"/>
</dbReference>
<organism evidence="3 4">
    <name type="scientific">Candidatus Campylobacter infans</name>
    <dbReference type="NCBI Taxonomy" id="2561898"/>
    <lineage>
        <taxon>Bacteria</taxon>
        <taxon>Pseudomonadati</taxon>
        <taxon>Campylobacterota</taxon>
        <taxon>Epsilonproteobacteria</taxon>
        <taxon>Campylobacterales</taxon>
        <taxon>Campylobacteraceae</taxon>
        <taxon>Campylobacter</taxon>
    </lineage>
</organism>
<name>A0A7H9CLA1_9BACT</name>
<reference evidence="3 4" key="1">
    <citation type="submission" date="2020-02" db="EMBL/GenBank/DDBJ databases">
        <title>Complete genome sequence of the novel Campylobacter species Candidatus Campylobacter infans.</title>
        <authorList>
            <person name="Duim B."/>
            <person name="Zomer A."/>
            <person name="van der Graaf L."/>
            <person name="Wagenaar J."/>
        </authorList>
    </citation>
    <scope>NUCLEOTIDE SEQUENCE [LARGE SCALE GENOMIC DNA]</scope>
    <source>
        <strain evidence="3 4">19S00001</strain>
    </source>
</reference>
<dbReference type="KEGG" id="cinf:CINF_1600"/>
<keyword evidence="4" id="KW-1185">Reference proteome</keyword>
<dbReference type="PANTHER" id="PTHR42700:SF1">
    <property type="entry name" value="SULFATE ADENYLYLTRANSFERASE"/>
    <property type="match status" value="1"/>
</dbReference>
<dbReference type="RefSeq" id="WP_179975168.1">
    <property type="nucleotide sequence ID" value="NZ_CP049075.1"/>
</dbReference>